<dbReference type="Proteomes" id="UP000249682">
    <property type="component" value="Chromosome"/>
</dbReference>
<reference evidence="1 2" key="1">
    <citation type="submission" date="2018-05" db="EMBL/GenBank/DDBJ databases">
        <title>Evolution of small genomes with special reference to Mycobacterium leprae.</title>
        <authorList>
            <person name="Mohanty P.S."/>
            <person name="Bansal A.K."/>
            <person name="Gupta U.D."/>
            <person name="Naaz F."/>
            <person name="Dwivedi V.D."/>
            <person name="Singh H."/>
            <person name="Gupta G."/>
            <person name="Sharma S."/>
            <person name="Arora M."/>
        </authorList>
    </citation>
    <scope>NUCLEOTIDE SEQUENCE [LARGE SCALE GENOMIC DNA]</scope>
    <source>
        <strain evidence="1 2">MRHRU-235-G</strain>
    </source>
</reference>
<dbReference type="AlphaFoldDB" id="A0AAD0KQX7"/>
<accession>A0AAD0KQX7</accession>
<organism evidence="1 2">
    <name type="scientific">Mycobacterium leprae</name>
    <dbReference type="NCBI Taxonomy" id="1769"/>
    <lineage>
        <taxon>Bacteria</taxon>
        <taxon>Bacillati</taxon>
        <taxon>Actinomycetota</taxon>
        <taxon>Actinomycetes</taxon>
        <taxon>Mycobacteriales</taxon>
        <taxon>Mycobacteriaceae</taxon>
        <taxon>Mycobacterium</taxon>
    </lineage>
</organism>
<proteinExistence type="predicted"/>
<name>A0AAD0KQX7_MYCLR</name>
<sequence>MIDTDSQPNLTAAARAATTTNVVQTGLTKNVTIKLDGAQMQFSGRQQTVRIRVSRNTANRDR</sequence>
<evidence type="ECO:0000313" key="2">
    <source>
        <dbReference type="Proteomes" id="UP000249682"/>
    </source>
</evidence>
<protein>
    <submittedName>
        <fullName evidence="1">Uncharacterized protein</fullName>
    </submittedName>
</protein>
<evidence type="ECO:0000313" key="1">
    <source>
        <dbReference type="EMBL" id="AWV47983.1"/>
    </source>
</evidence>
<dbReference type="EMBL" id="CP029543">
    <property type="protein sequence ID" value="AWV47983.1"/>
    <property type="molecule type" value="Genomic_DNA"/>
</dbReference>
<gene>
    <name evidence="1" type="ORF">DIJ64_07645</name>
</gene>